<organism evidence="5 6">
    <name type="scientific">Nelumbo nucifera</name>
    <name type="common">Sacred lotus</name>
    <dbReference type="NCBI Taxonomy" id="4432"/>
    <lineage>
        <taxon>Eukaryota</taxon>
        <taxon>Viridiplantae</taxon>
        <taxon>Streptophyta</taxon>
        <taxon>Embryophyta</taxon>
        <taxon>Tracheophyta</taxon>
        <taxon>Spermatophyta</taxon>
        <taxon>Magnoliopsida</taxon>
        <taxon>Proteales</taxon>
        <taxon>Nelumbonaceae</taxon>
        <taxon>Nelumbo</taxon>
    </lineage>
</organism>
<accession>A0A1U7ZQN4</accession>
<protein>
    <recommendedName>
        <fullName evidence="2">Protein TIFY</fullName>
    </recommendedName>
    <alternativeName>
        <fullName evidence="2">Jasmonate ZIM domain-containing protein</fullName>
    </alternativeName>
</protein>
<reference evidence="6" key="1">
    <citation type="submission" date="2025-08" db="UniProtKB">
        <authorList>
            <consortium name="RefSeq"/>
        </authorList>
    </citation>
    <scope>IDENTIFICATION</scope>
</reference>
<comment type="function">
    <text evidence="2">Repressor of jasmonate responses.</text>
</comment>
<dbReference type="Proteomes" id="UP000189703">
    <property type="component" value="Unplaced"/>
</dbReference>
<dbReference type="PANTHER" id="PTHR33077:SF8">
    <property type="entry name" value="PROTEIN TIFY 8"/>
    <property type="match status" value="1"/>
</dbReference>
<feature type="domain" description="Tify" evidence="4">
    <location>
        <begin position="307"/>
        <end position="342"/>
    </location>
</feature>
<dbReference type="SMART" id="SM00979">
    <property type="entry name" value="TIFY"/>
    <property type="match status" value="1"/>
</dbReference>
<proteinExistence type="inferred from homology"/>
<dbReference type="KEGG" id="nnu:104595271"/>
<comment type="domain">
    <text evidence="2">The jas domain is required for interaction with COI1.</text>
</comment>
<feature type="region of interest" description="Disordered" evidence="3">
    <location>
        <begin position="268"/>
        <end position="308"/>
    </location>
</feature>
<feature type="region of interest" description="Disordered" evidence="3">
    <location>
        <begin position="47"/>
        <end position="87"/>
    </location>
</feature>
<dbReference type="GO" id="GO:0009611">
    <property type="term" value="P:response to wounding"/>
    <property type="evidence" value="ECO:0000318"/>
    <property type="project" value="GO_Central"/>
</dbReference>
<dbReference type="eggNOG" id="ENOG502QREB">
    <property type="taxonomic scope" value="Eukaryota"/>
</dbReference>
<evidence type="ECO:0000256" key="3">
    <source>
        <dbReference type="SAM" id="MobiDB-lite"/>
    </source>
</evidence>
<dbReference type="OMA" id="KAGFTHG"/>
<evidence type="ECO:0000259" key="4">
    <source>
        <dbReference type="PROSITE" id="PS51320"/>
    </source>
</evidence>
<dbReference type="OrthoDB" id="1908882at2759"/>
<evidence type="ECO:0000256" key="2">
    <source>
        <dbReference type="RuleBase" id="RU369065"/>
    </source>
</evidence>
<keyword evidence="5" id="KW-1185">Reference proteome</keyword>
<name>A0A1U7ZQN4_NELNU</name>
<dbReference type="InterPro" id="IPR010399">
    <property type="entry name" value="Tify_dom"/>
</dbReference>
<dbReference type="AlphaFoldDB" id="A0A1U7ZQN4"/>
<dbReference type="GO" id="GO:2000022">
    <property type="term" value="P:regulation of jasmonic acid mediated signaling pathway"/>
    <property type="evidence" value="ECO:0000318"/>
    <property type="project" value="GO_Central"/>
</dbReference>
<keyword evidence="2" id="KW-0539">Nucleus</keyword>
<dbReference type="PANTHER" id="PTHR33077">
    <property type="entry name" value="PROTEIN TIFY 4A-RELATED-RELATED"/>
    <property type="match status" value="1"/>
</dbReference>
<comment type="subcellular location">
    <subcellularLocation>
        <location evidence="2">Nucleus</location>
    </subcellularLocation>
</comment>
<evidence type="ECO:0000313" key="5">
    <source>
        <dbReference type="Proteomes" id="UP000189703"/>
    </source>
</evidence>
<dbReference type="InParanoid" id="A0A1U7ZQN4"/>
<feature type="compositionally biased region" description="Low complexity" evidence="3">
    <location>
        <begin position="54"/>
        <end position="70"/>
    </location>
</feature>
<dbReference type="GeneID" id="104595271"/>
<evidence type="ECO:0000313" key="6">
    <source>
        <dbReference type="RefSeq" id="XP_010254239.1"/>
    </source>
</evidence>
<dbReference type="GO" id="GO:0031347">
    <property type="term" value="P:regulation of defense response"/>
    <property type="evidence" value="ECO:0000318"/>
    <property type="project" value="GO_Central"/>
</dbReference>
<dbReference type="InterPro" id="IPR040390">
    <property type="entry name" value="TIFY/JAZ"/>
</dbReference>
<sequence>MAVLMMANNNISCSKNNSSNSKEEKPIFHDFLGMSCASDSPPPIAVKSVGFGGESRPSEASASASVSVGASSGGHGPVSATSDLGSERQVGNHFEGVPFYGSRSDFSAAEINNRFPGRKRSNSDSMFMGSTKDRMPQLGQDSLEGSHFLKIFRNGAGGEKPRRSHDEDLFFGMQPPRPSSNSPVLLHQPICNRPDSVGSKWERSMMMSVGPVIQYPPPMGQYASFVDKVSSNRYREANAGPSLISQPAADEGSRTGIKGTGILSAINANSGTTERNSSGVSLSCNRLNSGPQTADPESSNPPSRHGLTSTSRQMTIFYAGQAHVFDDVHPNKADVIMALAGSNGGSWSTTYSPKSSVRPCLNEAHFPNEETGIGKSNMGFQQELRGRLPIPGSSSHGINQGGRISTIQVDPRILSSGAHQGGTIVKETSSLAQAAEVDTKGKREVGS</sequence>
<dbReference type="GO" id="GO:0005634">
    <property type="term" value="C:nucleus"/>
    <property type="evidence" value="ECO:0000318"/>
    <property type="project" value="GO_Central"/>
</dbReference>
<dbReference type="FunCoup" id="A0A1U7ZQN4">
    <property type="interactions" value="420"/>
</dbReference>
<gene>
    <name evidence="6" type="primary">LOC104595271</name>
</gene>
<dbReference type="PROSITE" id="PS51320">
    <property type="entry name" value="TIFY"/>
    <property type="match status" value="1"/>
</dbReference>
<comment type="similarity">
    <text evidence="1 2">Belongs to the TIFY/JAZ family.</text>
</comment>
<evidence type="ECO:0000256" key="1">
    <source>
        <dbReference type="ARBA" id="ARBA00008614"/>
    </source>
</evidence>
<dbReference type="Pfam" id="PF06200">
    <property type="entry name" value="tify"/>
    <property type="match status" value="1"/>
</dbReference>
<keyword evidence="2" id="KW-1184">Jasmonic acid signaling pathway</keyword>
<dbReference type="RefSeq" id="XP_010254239.1">
    <property type="nucleotide sequence ID" value="XM_010255937.2"/>
</dbReference>